<protein>
    <submittedName>
        <fullName evidence="1">Response regulator</fullName>
    </submittedName>
</protein>
<keyword evidence="2" id="KW-1185">Reference proteome</keyword>
<evidence type="ECO:0000313" key="2">
    <source>
        <dbReference type="Proteomes" id="UP001631969"/>
    </source>
</evidence>
<dbReference type="Proteomes" id="UP001631969">
    <property type="component" value="Unassembled WGS sequence"/>
</dbReference>
<evidence type="ECO:0000313" key="1">
    <source>
        <dbReference type="EMBL" id="MFM9331237.1"/>
    </source>
</evidence>
<proteinExistence type="predicted"/>
<sequence length="536" mass="60244">MITALLADDEPIIIKGLKKLIPWEQHGIQVIGEAYTGRGLLELMEKAEPDLIITDISMPDGTGIDVLKEIGRRGLKTKVIFISAYQEFSYAKDALALGAVDYLVKPIEKGLLLSAVERAVAALEEESEGKRFKSKLAVYEHKDRKTRLEELFDRLLDGDIRKEEAEEELRTLEAGCVYESFTVLLLESELPAEDTRWGEHEKRLLLFAVGNMAEELLRRELAGIVLRKGDRLCAVVNHPPGLILTALAQDMIRSAASYLKVNLSVGIGQEQPGPEGIKASYRAATQVLTRIFFAGGGGGAVLYDREEGAETNGVSEREMTDARQETLQAFLARDPERMETGLGLLFERMERYAGGSKDKAVMAAYATVVEWAEGLAGFGVSLDQGEPEMQQHLNAMRSTRRYDGLKDYVRNVAEQIFRRMESGSSGKEAQQLVTVKAYIENHYMENITLEGAASKIFMNPYYFSSFFKKHTQMNFKQYLTEIRMKEAVRLLLQTDLMVYEIAERVGYNNSRQFSDMFKKHFGKLPQEYKAQGTPKG</sequence>
<reference evidence="1" key="1">
    <citation type="submission" date="2024-12" db="EMBL/GenBank/DDBJ databases">
        <authorList>
            <person name="Wu N."/>
        </authorList>
    </citation>
    <scope>NUCLEOTIDE SEQUENCE</scope>
    <source>
        <strain evidence="1">P15</strain>
    </source>
</reference>
<comment type="caution">
    <text evidence="1">The sequence shown here is derived from an EMBL/GenBank/DDBJ whole genome shotgun (WGS) entry which is preliminary data.</text>
</comment>
<dbReference type="EMBL" id="JBJURJ010000017">
    <property type="protein sequence ID" value="MFM9331237.1"/>
    <property type="molecule type" value="Genomic_DNA"/>
</dbReference>
<name>A0ACC7P3J7_9BACL</name>
<organism evidence="1 2">
    <name type="scientific">Paenibacillus mesotrionivorans</name>
    <dbReference type="NCBI Taxonomy" id="3160968"/>
    <lineage>
        <taxon>Bacteria</taxon>
        <taxon>Bacillati</taxon>
        <taxon>Bacillota</taxon>
        <taxon>Bacilli</taxon>
        <taxon>Bacillales</taxon>
        <taxon>Paenibacillaceae</taxon>
        <taxon>Paenibacillus</taxon>
    </lineage>
</organism>
<gene>
    <name evidence="1" type="ORF">ACI1P1_23355</name>
</gene>
<accession>A0ACC7P3J7</accession>